<evidence type="ECO:0000256" key="3">
    <source>
        <dbReference type="ARBA" id="ARBA00011950"/>
    </source>
</evidence>
<gene>
    <name evidence="12" type="ORF">SAMN05421753_106165</name>
</gene>
<accession>A0A1I3G4J2</accession>
<evidence type="ECO:0000313" key="12">
    <source>
        <dbReference type="EMBL" id="SFI18081.1"/>
    </source>
</evidence>
<evidence type="ECO:0000256" key="2">
    <source>
        <dbReference type="ARBA" id="ARBA00005426"/>
    </source>
</evidence>
<keyword evidence="13" id="KW-1185">Reference proteome</keyword>
<evidence type="ECO:0000256" key="11">
    <source>
        <dbReference type="ARBA" id="ARBA00049878"/>
    </source>
</evidence>
<comment type="subunit">
    <text evidence="6">Heterotetramer of 2 MoaD subunits and 2 MoaE subunits. Also stable as homodimer. The enzyme changes between these two forms during catalysis.</text>
</comment>
<keyword evidence="5" id="KW-0501">Molybdenum cofactor biosynthesis</keyword>
<comment type="similarity">
    <text evidence="2">Belongs to the MoaE family.</text>
</comment>
<dbReference type="EC" id="2.8.1.12" evidence="3"/>
<proteinExistence type="inferred from homology"/>
<dbReference type="EMBL" id="FOQD01000006">
    <property type="protein sequence ID" value="SFI18081.1"/>
    <property type="molecule type" value="Genomic_DNA"/>
</dbReference>
<evidence type="ECO:0000256" key="9">
    <source>
        <dbReference type="ARBA" id="ARBA00030781"/>
    </source>
</evidence>
<dbReference type="InterPro" id="IPR036563">
    <property type="entry name" value="MoaE_sf"/>
</dbReference>
<name>A0A1I3G4J2_9PLAN</name>
<evidence type="ECO:0000313" key="13">
    <source>
        <dbReference type="Proteomes" id="UP000199518"/>
    </source>
</evidence>
<dbReference type="GO" id="GO:0030366">
    <property type="term" value="F:molybdopterin synthase activity"/>
    <property type="evidence" value="ECO:0007669"/>
    <property type="project" value="UniProtKB-EC"/>
</dbReference>
<sequence length="155" mass="16923">MSEQRGNSSSLLSAARRRVELTQQAIDTAQLLEFVTTPEAGAVVLFLGTVREMTGGRQTVALDYEAYPEMALAKMHELIDDASVKWPIAKAAVVHRLGHLTLGEASVAVAISTPHRGDSFAAGQYLIDELKVRVPVWKKENWADGTTEWVHPGLT</sequence>
<evidence type="ECO:0000256" key="6">
    <source>
        <dbReference type="ARBA" id="ARBA00026066"/>
    </source>
</evidence>
<dbReference type="GO" id="GO:0006777">
    <property type="term" value="P:Mo-molybdopterin cofactor biosynthetic process"/>
    <property type="evidence" value="ECO:0007669"/>
    <property type="project" value="UniProtKB-KW"/>
</dbReference>
<comment type="catalytic activity">
    <reaction evidence="11">
        <text>2 [molybdopterin-synthase sulfur-carrier protein]-C-terminal-Gly-aminoethanethioate + cyclic pyranopterin phosphate + H2O = molybdopterin + 2 [molybdopterin-synthase sulfur-carrier protein]-C-terminal Gly-Gly + 2 H(+)</text>
        <dbReference type="Rhea" id="RHEA:26333"/>
        <dbReference type="Rhea" id="RHEA-COMP:12202"/>
        <dbReference type="Rhea" id="RHEA-COMP:19907"/>
        <dbReference type="ChEBI" id="CHEBI:15377"/>
        <dbReference type="ChEBI" id="CHEBI:15378"/>
        <dbReference type="ChEBI" id="CHEBI:58698"/>
        <dbReference type="ChEBI" id="CHEBI:59648"/>
        <dbReference type="ChEBI" id="CHEBI:90778"/>
        <dbReference type="ChEBI" id="CHEBI:232372"/>
        <dbReference type="EC" id="2.8.1.12"/>
    </reaction>
</comment>
<evidence type="ECO:0000256" key="8">
    <source>
        <dbReference type="ARBA" id="ARBA00030407"/>
    </source>
</evidence>
<dbReference type="CDD" id="cd00756">
    <property type="entry name" value="MoaE"/>
    <property type="match status" value="1"/>
</dbReference>
<comment type="pathway">
    <text evidence="1">Cofactor biosynthesis; molybdopterin biosynthesis.</text>
</comment>
<dbReference type="Gene3D" id="3.90.1170.40">
    <property type="entry name" value="Molybdopterin biosynthesis MoaE subunit"/>
    <property type="match status" value="1"/>
</dbReference>
<reference evidence="13" key="1">
    <citation type="submission" date="2016-10" db="EMBL/GenBank/DDBJ databases">
        <authorList>
            <person name="Varghese N."/>
            <person name="Submissions S."/>
        </authorList>
    </citation>
    <scope>NUCLEOTIDE SEQUENCE [LARGE SCALE GENOMIC DNA]</scope>
    <source>
        <strain evidence="13">DSM 26348</strain>
    </source>
</reference>
<dbReference type="PANTHER" id="PTHR23404">
    <property type="entry name" value="MOLYBDOPTERIN SYNTHASE RELATED"/>
    <property type="match status" value="1"/>
</dbReference>
<evidence type="ECO:0000256" key="10">
    <source>
        <dbReference type="ARBA" id="ARBA00032474"/>
    </source>
</evidence>
<protein>
    <recommendedName>
        <fullName evidence="4">Molybdopterin synthase catalytic subunit</fullName>
        <ecNumber evidence="3">2.8.1.12</ecNumber>
    </recommendedName>
    <alternativeName>
        <fullName evidence="9">MPT synthase subunit 2</fullName>
    </alternativeName>
    <alternativeName>
        <fullName evidence="7">Molybdenum cofactor biosynthesis protein E</fullName>
    </alternativeName>
    <alternativeName>
        <fullName evidence="8">Molybdopterin-converting factor large subunit</fullName>
    </alternativeName>
    <alternativeName>
        <fullName evidence="10">Molybdopterin-converting factor subunit 2</fullName>
    </alternativeName>
</protein>
<dbReference type="OrthoDB" id="9803224at2"/>
<evidence type="ECO:0000256" key="7">
    <source>
        <dbReference type="ARBA" id="ARBA00029745"/>
    </source>
</evidence>
<dbReference type="SUPFAM" id="SSF54690">
    <property type="entry name" value="Molybdopterin synthase subunit MoaE"/>
    <property type="match status" value="1"/>
</dbReference>
<dbReference type="InterPro" id="IPR003448">
    <property type="entry name" value="Mopterin_biosynth_MoaE"/>
</dbReference>
<dbReference type="RefSeq" id="WP_092049581.1">
    <property type="nucleotide sequence ID" value="NZ_FOQD01000006.1"/>
</dbReference>
<dbReference type="Pfam" id="PF02391">
    <property type="entry name" value="MoaE"/>
    <property type="match status" value="1"/>
</dbReference>
<organism evidence="12 13">
    <name type="scientific">Planctomicrobium piriforme</name>
    <dbReference type="NCBI Taxonomy" id="1576369"/>
    <lineage>
        <taxon>Bacteria</taxon>
        <taxon>Pseudomonadati</taxon>
        <taxon>Planctomycetota</taxon>
        <taxon>Planctomycetia</taxon>
        <taxon>Planctomycetales</taxon>
        <taxon>Planctomycetaceae</taxon>
        <taxon>Planctomicrobium</taxon>
    </lineage>
</organism>
<dbReference type="AlphaFoldDB" id="A0A1I3G4J2"/>
<evidence type="ECO:0000256" key="4">
    <source>
        <dbReference type="ARBA" id="ARBA00013858"/>
    </source>
</evidence>
<evidence type="ECO:0000256" key="5">
    <source>
        <dbReference type="ARBA" id="ARBA00023150"/>
    </source>
</evidence>
<dbReference type="STRING" id="1576369.SAMN05421753_106165"/>
<evidence type="ECO:0000256" key="1">
    <source>
        <dbReference type="ARBA" id="ARBA00005046"/>
    </source>
</evidence>
<dbReference type="Proteomes" id="UP000199518">
    <property type="component" value="Unassembled WGS sequence"/>
</dbReference>